<sequence>MLLSEQMISSGIVAHLLSVLAARDIPGVNNINAAKALIVEALKNSMLDLTHGERIKILLNESQIWKEYKDQRHDLYLPAANHQAIAGPTGALGITFRGESGHTDGMFSPPPRHSGPAPPPKPSTVNR</sequence>
<reference evidence="2 3" key="2">
    <citation type="journal article" date="2019" name="G3 (Bethesda)">
        <title>Hybrid Assembly of the Genome of the Entomopathogenic Nematode Steinernema carpocapsae Identifies the X-Chromosome.</title>
        <authorList>
            <person name="Serra L."/>
            <person name="Macchietto M."/>
            <person name="Macias-Munoz A."/>
            <person name="McGill C.J."/>
            <person name="Rodriguez I.M."/>
            <person name="Rodriguez B."/>
            <person name="Murad R."/>
            <person name="Mortazavi A."/>
        </authorList>
    </citation>
    <scope>NUCLEOTIDE SEQUENCE [LARGE SCALE GENOMIC DNA]</scope>
    <source>
        <strain evidence="2 3">ALL</strain>
    </source>
</reference>
<feature type="region of interest" description="Disordered" evidence="1">
    <location>
        <begin position="91"/>
        <end position="127"/>
    </location>
</feature>
<gene>
    <name evidence="2" type="ORF">L596_007483</name>
</gene>
<dbReference type="GO" id="GO:0010008">
    <property type="term" value="C:endosome membrane"/>
    <property type="evidence" value="ECO:0007669"/>
    <property type="project" value="TreeGrafter"/>
</dbReference>
<protein>
    <submittedName>
        <fullName evidence="2">Uncharacterized protein</fullName>
    </submittedName>
</protein>
<name>A0A4U5PAG0_STECR</name>
<dbReference type="AlphaFoldDB" id="A0A4U5PAG0"/>
<dbReference type="Proteomes" id="UP000298663">
    <property type="component" value="Unassembled WGS sequence"/>
</dbReference>
<feature type="compositionally biased region" description="Pro residues" evidence="1">
    <location>
        <begin position="108"/>
        <end position="127"/>
    </location>
</feature>
<evidence type="ECO:0000256" key="1">
    <source>
        <dbReference type="SAM" id="MobiDB-lite"/>
    </source>
</evidence>
<dbReference type="GO" id="GO:0007032">
    <property type="term" value="P:endosome organization"/>
    <property type="evidence" value="ECO:0007669"/>
    <property type="project" value="InterPro"/>
</dbReference>
<dbReference type="GO" id="GO:0006898">
    <property type="term" value="P:receptor-mediated endocytosis"/>
    <property type="evidence" value="ECO:0007669"/>
    <property type="project" value="TreeGrafter"/>
</dbReference>
<comment type="caution">
    <text evidence="2">The sequence shown here is derived from an EMBL/GenBank/DDBJ whole genome shotgun (WGS) entry which is preliminary data.</text>
</comment>
<reference evidence="2 3" key="1">
    <citation type="journal article" date="2015" name="Genome Biol.">
        <title>Comparative genomics of Steinernema reveals deeply conserved gene regulatory networks.</title>
        <authorList>
            <person name="Dillman A.R."/>
            <person name="Macchietto M."/>
            <person name="Porter C.F."/>
            <person name="Rogers A."/>
            <person name="Williams B."/>
            <person name="Antoshechkin I."/>
            <person name="Lee M.M."/>
            <person name="Goodwin Z."/>
            <person name="Lu X."/>
            <person name="Lewis E.E."/>
            <person name="Goodrich-Blair H."/>
            <person name="Stock S.P."/>
            <person name="Adams B.J."/>
            <person name="Sternberg P.W."/>
            <person name="Mortazavi A."/>
        </authorList>
    </citation>
    <scope>NUCLEOTIDE SEQUENCE [LARGE SCALE GENOMIC DNA]</scope>
    <source>
        <strain evidence="2 3">ALL</strain>
    </source>
</reference>
<dbReference type="EMBL" id="AZBU02000002">
    <property type="protein sequence ID" value="TKR92924.1"/>
    <property type="molecule type" value="Genomic_DNA"/>
</dbReference>
<evidence type="ECO:0000313" key="2">
    <source>
        <dbReference type="EMBL" id="TKR92924.1"/>
    </source>
</evidence>
<accession>A0A4U5PAG0</accession>
<dbReference type="GO" id="GO:2000641">
    <property type="term" value="P:regulation of early endosome to late endosome transport"/>
    <property type="evidence" value="ECO:0007669"/>
    <property type="project" value="InterPro"/>
</dbReference>
<evidence type="ECO:0000313" key="3">
    <source>
        <dbReference type="Proteomes" id="UP000298663"/>
    </source>
</evidence>
<dbReference type="InterPro" id="IPR044978">
    <property type="entry name" value="GRV2/DNAJC13"/>
</dbReference>
<dbReference type="PANTHER" id="PTHR36983">
    <property type="entry name" value="DNAJ HOMOLOG SUBFAMILY C MEMBER 13"/>
    <property type="match status" value="1"/>
</dbReference>
<dbReference type="PANTHER" id="PTHR36983:SF2">
    <property type="entry name" value="DNAJ HOMOLOG SUBFAMILY C MEMBER 13"/>
    <property type="match status" value="1"/>
</dbReference>
<organism evidence="2 3">
    <name type="scientific">Steinernema carpocapsae</name>
    <name type="common">Entomopathogenic nematode</name>
    <dbReference type="NCBI Taxonomy" id="34508"/>
    <lineage>
        <taxon>Eukaryota</taxon>
        <taxon>Metazoa</taxon>
        <taxon>Ecdysozoa</taxon>
        <taxon>Nematoda</taxon>
        <taxon>Chromadorea</taxon>
        <taxon>Rhabditida</taxon>
        <taxon>Tylenchina</taxon>
        <taxon>Panagrolaimomorpha</taxon>
        <taxon>Strongyloidoidea</taxon>
        <taxon>Steinernematidae</taxon>
        <taxon>Steinernema</taxon>
    </lineage>
</organism>
<dbReference type="STRING" id="34508.A0A4U5PAG0"/>
<keyword evidence="3" id="KW-1185">Reference proteome</keyword>
<proteinExistence type="predicted"/>
<dbReference type="OrthoDB" id="69656at2759"/>